<evidence type="ECO:0000313" key="3">
    <source>
        <dbReference type="EMBL" id="EEE61216.1"/>
    </source>
</evidence>
<dbReference type="EMBL" id="CM000141">
    <property type="protein sequence ID" value="EEE61216.1"/>
    <property type="molecule type" value="Genomic_DNA"/>
</dbReference>
<feature type="compositionally biased region" description="Low complexity" evidence="1">
    <location>
        <begin position="10"/>
        <end position="21"/>
    </location>
</feature>
<accession>B9FFT2</accession>
<dbReference type="InterPro" id="IPR044232">
    <property type="entry name" value="PUX1"/>
</dbReference>
<feature type="region of interest" description="Disordered" evidence="1">
    <location>
        <begin position="356"/>
        <end position="392"/>
    </location>
</feature>
<dbReference type="GO" id="GO:0032984">
    <property type="term" value="P:protein-containing complex disassembly"/>
    <property type="evidence" value="ECO:0007669"/>
    <property type="project" value="InterPro"/>
</dbReference>
<feature type="domain" description="UBX" evidence="2">
    <location>
        <begin position="239"/>
        <end position="315"/>
    </location>
</feature>
<dbReference type="Proteomes" id="UP000007752">
    <property type="component" value="Chromosome 4"/>
</dbReference>
<dbReference type="AlphaFoldDB" id="B9FFT2"/>
<proteinExistence type="predicted"/>
<gene>
    <name evidence="3" type="ORF">OsJ_15243</name>
</gene>
<dbReference type="GO" id="GO:0051117">
    <property type="term" value="F:ATPase binding"/>
    <property type="evidence" value="ECO:0007669"/>
    <property type="project" value="InterPro"/>
</dbReference>
<feature type="region of interest" description="Disordered" evidence="1">
    <location>
        <begin position="1"/>
        <end position="30"/>
    </location>
</feature>
<name>B9FFT2_ORYSJ</name>
<evidence type="ECO:0000256" key="1">
    <source>
        <dbReference type="SAM" id="MobiDB-lite"/>
    </source>
</evidence>
<reference evidence="3" key="1">
    <citation type="journal article" date="2005" name="PLoS Biol.">
        <title>The genomes of Oryza sativa: a history of duplications.</title>
        <authorList>
            <person name="Yu J."/>
            <person name="Wang J."/>
            <person name="Lin W."/>
            <person name="Li S."/>
            <person name="Li H."/>
            <person name="Zhou J."/>
            <person name="Ni P."/>
            <person name="Dong W."/>
            <person name="Hu S."/>
            <person name="Zeng C."/>
            <person name="Zhang J."/>
            <person name="Zhang Y."/>
            <person name="Li R."/>
            <person name="Xu Z."/>
            <person name="Li S."/>
            <person name="Li X."/>
            <person name="Zheng H."/>
            <person name="Cong L."/>
            <person name="Lin L."/>
            <person name="Yin J."/>
            <person name="Geng J."/>
            <person name="Li G."/>
            <person name="Shi J."/>
            <person name="Liu J."/>
            <person name="Lv H."/>
            <person name="Li J."/>
            <person name="Wang J."/>
            <person name="Deng Y."/>
            <person name="Ran L."/>
            <person name="Shi X."/>
            <person name="Wang X."/>
            <person name="Wu Q."/>
            <person name="Li C."/>
            <person name="Ren X."/>
            <person name="Wang J."/>
            <person name="Wang X."/>
            <person name="Li D."/>
            <person name="Liu D."/>
            <person name="Zhang X."/>
            <person name="Ji Z."/>
            <person name="Zhao W."/>
            <person name="Sun Y."/>
            <person name="Zhang Z."/>
            <person name="Bao J."/>
            <person name="Han Y."/>
            <person name="Dong L."/>
            <person name="Ji J."/>
            <person name="Chen P."/>
            <person name="Wu S."/>
            <person name="Liu J."/>
            <person name="Xiao Y."/>
            <person name="Bu D."/>
            <person name="Tan J."/>
            <person name="Yang L."/>
            <person name="Ye C."/>
            <person name="Zhang J."/>
            <person name="Xu J."/>
            <person name="Zhou Y."/>
            <person name="Yu Y."/>
            <person name="Zhang B."/>
            <person name="Zhuang S."/>
            <person name="Wei H."/>
            <person name="Liu B."/>
            <person name="Lei M."/>
            <person name="Yu H."/>
            <person name="Li Y."/>
            <person name="Xu H."/>
            <person name="Wei S."/>
            <person name="He X."/>
            <person name="Fang L."/>
            <person name="Zhang Z."/>
            <person name="Zhang Y."/>
            <person name="Huang X."/>
            <person name="Su Z."/>
            <person name="Tong W."/>
            <person name="Li J."/>
            <person name="Tong Z."/>
            <person name="Li S."/>
            <person name="Ye J."/>
            <person name="Wang L."/>
            <person name="Fang L."/>
            <person name="Lei T."/>
            <person name="Chen C."/>
            <person name="Chen H."/>
            <person name="Xu Z."/>
            <person name="Li H."/>
            <person name="Huang H."/>
            <person name="Zhang F."/>
            <person name="Xu H."/>
            <person name="Li N."/>
            <person name="Zhao C."/>
            <person name="Li S."/>
            <person name="Dong L."/>
            <person name="Huang Y."/>
            <person name="Li L."/>
            <person name="Xi Y."/>
            <person name="Qi Q."/>
            <person name="Li W."/>
            <person name="Zhang B."/>
            <person name="Hu W."/>
            <person name="Zhang Y."/>
            <person name="Tian X."/>
            <person name="Jiao Y."/>
            <person name="Liang X."/>
            <person name="Jin J."/>
            <person name="Gao L."/>
            <person name="Zheng W."/>
            <person name="Hao B."/>
            <person name="Liu S."/>
            <person name="Wang W."/>
            <person name="Yuan L."/>
            <person name="Cao M."/>
            <person name="McDermott J."/>
            <person name="Samudrala R."/>
            <person name="Wang J."/>
            <person name="Wong G.K."/>
            <person name="Yang H."/>
        </authorList>
    </citation>
    <scope>NUCLEOTIDE SEQUENCE [LARGE SCALE GENOMIC DNA]</scope>
</reference>
<dbReference type="SUPFAM" id="SSF54236">
    <property type="entry name" value="Ubiquitin-like"/>
    <property type="match status" value="1"/>
</dbReference>
<dbReference type="InterPro" id="IPR029071">
    <property type="entry name" value="Ubiquitin-like_domsf"/>
</dbReference>
<dbReference type="CDD" id="cd16118">
    <property type="entry name" value="UBX2_UBXN9"/>
    <property type="match status" value="1"/>
</dbReference>
<organism evidence="3">
    <name type="scientific">Oryza sativa subsp. japonica</name>
    <name type="common">Rice</name>
    <dbReference type="NCBI Taxonomy" id="39947"/>
    <lineage>
        <taxon>Eukaryota</taxon>
        <taxon>Viridiplantae</taxon>
        <taxon>Streptophyta</taxon>
        <taxon>Embryophyta</taxon>
        <taxon>Tracheophyta</taxon>
        <taxon>Spermatophyta</taxon>
        <taxon>Magnoliopsida</taxon>
        <taxon>Liliopsida</taxon>
        <taxon>Poales</taxon>
        <taxon>Poaceae</taxon>
        <taxon>BOP clade</taxon>
        <taxon>Oryzoideae</taxon>
        <taxon>Oryzeae</taxon>
        <taxon>Oryzinae</taxon>
        <taxon>Oryza</taxon>
        <taxon>Oryza sativa</taxon>
    </lineage>
</organism>
<feature type="compositionally biased region" description="Low complexity" evidence="1">
    <location>
        <begin position="363"/>
        <end position="382"/>
    </location>
</feature>
<dbReference type="PANTHER" id="PTHR47557">
    <property type="entry name" value="PLANT UBX DOMAIN-CONTAINING PROTEIN 1"/>
    <property type="match status" value="1"/>
</dbReference>
<reference evidence="3" key="2">
    <citation type="submission" date="2008-12" db="EMBL/GenBank/DDBJ databases">
        <title>Improved gene annotation of the rice (Oryza sativa) genomes.</title>
        <authorList>
            <person name="Wang J."/>
            <person name="Li R."/>
            <person name="Fan W."/>
            <person name="Huang Q."/>
            <person name="Zhang J."/>
            <person name="Zhou Y."/>
            <person name="Hu Y."/>
            <person name="Zi S."/>
            <person name="Li J."/>
            <person name="Ni P."/>
            <person name="Zheng H."/>
            <person name="Zhang Y."/>
            <person name="Zhao M."/>
            <person name="Hao Q."/>
            <person name="McDermott J."/>
            <person name="Samudrala R."/>
            <person name="Kristiansen K."/>
            <person name="Wong G.K.-S."/>
        </authorList>
    </citation>
    <scope>NUCLEOTIDE SEQUENCE</scope>
</reference>
<evidence type="ECO:0000259" key="2">
    <source>
        <dbReference type="PROSITE" id="PS50033"/>
    </source>
</evidence>
<sequence length="392" mass="44492">MEAEHPHQITYTTTTTTSTSSLCPRRRKRGDDEAAHHLVFPMDLDSAAAAAAAAAHHQQQQQQTTSQDKLKALAYEYGHEFRVFSSVTFESMTSNLPAADQEEDDDFYELQPADYFNLVSNRIGALSKTMKLTAEQSKVLKTRKMREAELAAQRAKIKKSQDKLKALAYEYGHEFRVFSSVTFESMTSNLPAADQEEDDDFYELQPADYFNLVSNRIGEQSKVLKTRKMREAELAAQRAKIKKAVMRVRFPDGYILEADFHPSETVQSLMDFLKKVISRPDLPFYLYTVPPKKRIKDTSLDFYTIGFVPGANVYFSYDLPEGSELNTDSVKSGPYLREEIRMLDGLPIVQEPVHQPIDSTMNSSSAHQSDVSQSDFAPPANKKPAKPKWFKR</sequence>
<dbReference type="PROSITE" id="PS50033">
    <property type="entry name" value="UBX"/>
    <property type="match status" value="1"/>
</dbReference>
<feature type="compositionally biased region" description="Basic residues" evidence="1">
    <location>
        <begin position="383"/>
        <end position="392"/>
    </location>
</feature>
<dbReference type="Pfam" id="PF00789">
    <property type="entry name" value="UBX"/>
    <property type="match status" value="1"/>
</dbReference>
<dbReference type="PANTHER" id="PTHR47557:SF2">
    <property type="entry name" value="PLANT UBX DOMAIN-CONTAINING PROTEIN 1"/>
    <property type="match status" value="1"/>
</dbReference>
<protein>
    <recommendedName>
        <fullName evidence="2">UBX domain-containing protein</fullName>
    </recommendedName>
</protein>
<dbReference type="InterPro" id="IPR001012">
    <property type="entry name" value="UBX_dom"/>
</dbReference>
<dbReference type="Gene3D" id="3.10.20.90">
    <property type="entry name" value="Phosphatidylinositol 3-kinase Catalytic Subunit, Chain A, domain 1"/>
    <property type="match status" value="1"/>
</dbReference>